<sequence length="93" mass="10563">MSGSSVAAIESINSIHLRSERDIKFPWIADGEMVRLSGVVDYSLWYSMHNDYSNMAMVEAKRLDQLTTGVYLLMPGFCPQDYGRVSGLLFLYF</sequence>
<proteinExistence type="predicted"/>
<name>A0A9W9XAP2_9EURO</name>
<accession>A0A9W9XAP2</accession>
<reference evidence="1" key="1">
    <citation type="submission" date="2022-12" db="EMBL/GenBank/DDBJ databases">
        <authorList>
            <person name="Petersen C."/>
        </authorList>
    </citation>
    <scope>NUCLEOTIDE SEQUENCE</scope>
    <source>
        <strain evidence="1">IBT 17660</strain>
    </source>
</reference>
<keyword evidence="2" id="KW-1185">Reference proteome</keyword>
<dbReference type="EMBL" id="JAPWDO010000001">
    <property type="protein sequence ID" value="KAJ5487264.1"/>
    <property type="molecule type" value="Genomic_DNA"/>
</dbReference>
<gene>
    <name evidence="1" type="ORF">N7530_001564</name>
</gene>
<reference evidence="1" key="2">
    <citation type="journal article" date="2023" name="IMA Fungus">
        <title>Comparative genomic study of the Penicillium genus elucidates a diverse pangenome and 15 lateral gene transfer events.</title>
        <authorList>
            <person name="Petersen C."/>
            <person name="Sorensen T."/>
            <person name="Nielsen M.R."/>
            <person name="Sondergaard T.E."/>
            <person name="Sorensen J.L."/>
            <person name="Fitzpatrick D.A."/>
            <person name="Frisvad J.C."/>
            <person name="Nielsen K.L."/>
        </authorList>
    </citation>
    <scope>NUCLEOTIDE SEQUENCE</scope>
    <source>
        <strain evidence="1">IBT 17660</strain>
    </source>
</reference>
<organism evidence="1 2">
    <name type="scientific">Penicillium desertorum</name>
    <dbReference type="NCBI Taxonomy" id="1303715"/>
    <lineage>
        <taxon>Eukaryota</taxon>
        <taxon>Fungi</taxon>
        <taxon>Dikarya</taxon>
        <taxon>Ascomycota</taxon>
        <taxon>Pezizomycotina</taxon>
        <taxon>Eurotiomycetes</taxon>
        <taxon>Eurotiomycetidae</taxon>
        <taxon>Eurotiales</taxon>
        <taxon>Aspergillaceae</taxon>
        <taxon>Penicillium</taxon>
    </lineage>
</organism>
<comment type="caution">
    <text evidence="1">The sequence shown here is derived from an EMBL/GenBank/DDBJ whole genome shotgun (WGS) entry which is preliminary data.</text>
</comment>
<evidence type="ECO:0000313" key="2">
    <source>
        <dbReference type="Proteomes" id="UP001147760"/>
    </source>
</evidence>
<dbReference type="AlphaFoldDB" id="A0A9W9XAP2"/>
<evidence type="ECO:0000313" key="1">
    <source>
        <dbReference type="EMBL" id="KAJ5487264.1"/>
    </source>
</evidence>
<dbReference type="Proteomes" id="UP001147760">
    <property type="component" value="Unassembled WGS sequence"/>
</dbReference>
<protein>
    <submittedName>
        <fullName evidence="1">Uncharacterized protein</fullName>
    </submittedName>
</protein>
<dbReference type="OrthoDB" id="2103397at2759"/>